<protein>
    <submittedName>
        <fullName evidence="1">Uncharacterized protein</fullName>
    </submittedName>
</protein>
<reference evidence="1" key="1">
    <citation type="submission" date="2020-05" db="EMBL/GenBank/DDBJ databases">
        <title>Mycena genomes resolve the evolution of fungal bioluminescence.</title>
        <authorList>
            <person name="Tsai I.J."/>
        </authorList>
    </citation>
    <scope>NUCLEOTIDE SEQUENCE</scope>
    <source>
        <strain evidence="1">CCC161011</strain>
    </source>
</reference>
<keyword evidence="2" id="KW-1185">Reference proteome</keyword>
<comment type="caution">
    <text evidence="1">The sequence shown here is derived from an EMBL/GenBank/DDBJ whole genome shotgun (WGS) entry which is preliminary data.</text>
</comment>
<organism evidence="1 2">
    <name type="scientific">Mycena venus</name>
    <dbReference type="NCBI Taxonomy" id="2733690"/>
    <lineage>
        <taxon>Eukaryota</taxon>
        <taxon>Fungi</taxon>
        <taxon>Dikarya</taxon>
        <taxon>Basidiomycota</taxon>
        <taxon>Agaricomycotina</taxon>
        <taxon>Agaricomycetes</taxon>
        <taxon>Agaricomycetidae</taxon>
        <taxon>Agaricales</taxon>
        <taxon>Marasmiineae</taxon>
        <taxon>Mycenaceae</taxon>
        <taxon>Mycena</taxon>
    </lineage>
</organism>
<accession>A0A8H7D2X1</accession>
<proteinExistence type="predicted"/>
<dbReference type="Proteomes" id="UP000620124">
    <property type="component" value="Unassembled WGS sequence"/>
</dbReference>
<dbReference type="EMBL" id="JACAZI010000005">
    <property type="protein sequence ID" value="KAF7360129.1"/>
    <property type="molecule type" value="Genomic_DNA"/>
</dbReference>
<sequence>MVEALSFRAMEVSPARTARDYRALRWTVKSLADDIDLEPFVESIPDVLWGPVFRRSGYEGHIQMLMESPQLQLQRRIYGLLHSPRDGLISEEASWRRRITCFKALWAIASVQTLPPPSSQLEPLDFAQVLDYWNTGSEQRATLHYSISAQALLKWSTFCSLKGRLTTLIKDLETVVKGGFPPDFGSVRKYLVVPAWRFLPFHTDDVWKFLDDPTHDNNIAHLSARVAGLAQALEIYYARTSHSLFFSYLSSLASLESPPYRWLETQETMLLDHSTPFSIFKDEWEIALESIVYSPHPDGWTVEAKEWSDILIARLCFFWRPEEPTPIPRALIYYINEPKSDRALQGSLISPRSRAQALWSAFPITLSTRPSRLSYNETGDENVLEQVLMALWRVASLGPQVSPHSYQTVLETVIKVAPADSPVTLSVVALVKTLLVGSLKGSMTFRDLENLVGHSILVTETASIVPSAGDPDSEPLEAKHNRVLEVKIALLAEFLDRCSVSFMPYQTVETIRSIGNSISVPRTVVHERHQRRLVNGINKTLNSDLPDGVKLLEASLSLPLFDLYAGVPDFSLSQLRQWHAWLDNPVARAKLKDTLIHYVNNTATKPASSVLTRIQAILRGLDSLHGDVKIA</sequence>
<gene>
    <name evidence="1" type="ORF">MVEN_00741300</name>
</gene>
<evidence type="ECO:0000313" key="1">
    <source>
        <dbReference type="EMBL" id="KAF7360129.1"/>
    </source>
</evidence>
<name>A0A8H7D2X1_9AGAR</name>
<dbReference type="OrthoDB" id="3048383at2759"/>
<evidence type="ECO:0000313" key="2">
    <source>
        <dbReference type="Proteomes" id="UP000620124"/>
    </source>
</evidence>
<dbReference type="AlphaFoldDB" id="A0A8H7D2X1"/>